<dbReference type="PANTHER" id="PTHR21567">
    <property type="entry name" value="CLASP"/>
    <property type="match status" value="1"/>
</dbReference>
<evidence type="ECO:0000313" key="10">
    <source>
        <dbReference type="EMBL" id="KAF1942252.1"/>
    </source>
</evidence>
<comment type="subcellular location">
    <subcellularLocation>
        <location evidence="1">Cytoplasm</location>
        <location evidence="1">Cytoskeleton</location>
        <location evidence="1">Spindle</location>
    </subcellularLocation>
</comment>
<comment type="similarity">
    <text evidence="2">Belongs to the CLASP family.</text>
</comment>
<feature type="region of interest" description="Disordered" evidence="8">
    <location>
        <begin position="1085"/>
        <end position="1108"/>
    </location>
</feature>
<dbReference type="AlphaFoldDB" id="A0A6A5SRE5"/>
<feature type="compositionally biased region" description="Low complexity" evidence="8">
    <location>
        <begin position="661"/>
        <end position="680"/>
    </location>
</feature>
<feature type="compositionally biased region" description="Polar residues" evidence="8">
    <location>
        <begin position="608"/>
        <end position="627"/>
    </location>
</feature>
<dbReference type="GO" id="GO:0005876">
    <property type="term" value="C:spindle microtubule"/>
    <property type="evidence" value="ECO:0007669"/>
    <property type="project" value="TreeGrafter"/>
</dbReference>
<dbReference type="InterPro" id="IPR011989">
    <property type="entry name" value="ARM-like"/>
</dbReference>
<evidence type="ECO:0000256" key="4">
    <source>
        <dbReference type="ARBA" id="ARBA00022618"/>
    </source>
</evidence>
<keyword evidence="5" id="KW-0493">Microtubule</keyword>
<evidence type="ECO:0000313" key="11">
    <source>
        <dbReference type="Proteomes" id="UP000800038"/>
    </source>
</evidence>
<feature type="compositionally biased region" description="Basic and acidic residues" evidence="8">
    <location>
        <begin position="716"/>
        <end position="732"/>
    </location>
</feature>
<feature type="compositionally biased region" description="Polar residues" evidence="8">
    <location>
        <begin position="585"/>
        <end position="598"/>
    </location>
</feature>
<dbReference type="Proteomes" id="UP000800038">
    <property type="component" value="Unassembled WGS sequence"/>
</dbReference>
<feature type="compositionally biased region" description="Polar residues" evidence="8">
    <location>
        <begin position="788"/>
        <end position="803"/>
    </location>
</feature>
<protein>
    <recommendedName>
        <fullName evidence="9">TOG domain-containing protein</fullName>
    </recommendedName>
</protein>
<evidence type="ECO:0000259" key="9">
    <source>
        <dbReference type="SMART" id="SM01349"/>
    </source>
</evidence>
<sequence>MEKETSDLLKALQKPSTDVQSRLALFSTLKSSIKHNRVPESCQAPIFECIRIACTAATSAALVSTGFSTLSHFIKRLQLQKETQILTSQAPVLCAILADKLGDARESHRSAASLILADLHYLCPTDVDALIHEAIKGSNARAKETSMTWVVKMNKNEGLPFKSYSNQLVANLEDADAGVRDAAKKAVVDLFGPAPEHAKANLKKQLVSLNVRKAIATYITAHLDDAATSKDADMAPPPPLAPVARPIPSKRAETLQPEHGIADSFASEQAPATETVVMDPIHIYTQRELEDVFRDMAPHYEGRENEQNWLARDKNCTKLRRILKGNAPHEFHGAFIAGIKSLLDGILKVANTLRTTMSTNGCQLVQELAKTLGSAIDPWVEILLQSFIKMCAATKNIAAQNGNITVDAIIQNVSYNSRLLQHVSMASQDKNVQPRTHSANWVKTLIRRHTSHIEHSGGLETLDTLIRRGVTDANPKVREAYRSTYWTFALVWQKRAEKMFDTLDKREKTALEKDPNNPNSTLSSSQASTAPFSKSVGAGAARSALKEKIAEQRRAKIAATKGVPERPNSAAASYSPVVSQSAKSLGARTASNLSTASSGPARPPSAMSGESTKSALKNSTGTGSLMSGTVRRPIRRPELNRPATADPYAVRRPGKVTPSMTPEKTPAATTAKKPAVPKSTTRPRAQTQNSPNVSPVRSKSRIGQPITHGKSPSASSRHESPTVSPAKEEDLTMVKPWVRSQSQHDAGTIPFRQRNGLGGSAIVDNDTAEPGDEDNFTMVIPNLARPTAQPSQRTPPKSLSSSGRLPVPSPRASMLRSPKSMGHLDGTDLRSSTRSPHIRSPDRPSTRGTDAGDEVRVYEDPFVGEEPTAVDNDMDKPVLEELPINETSNERRQSTGSISSDIVMGNGNEERPRGHHKTTSTGSVLHTESYDTNNAEVLKNRQLLASGIKKIEGRTVEAHMFRRMQDMVKSNQEIWGPNDENFGRLLLACLDFLEAPVQELKAPQLKAVNLKVQALATIRALLSLYRKETGQYFSRVLRTILQTKAQYENTSHIAIDLEATADEIVKYGQTLDCLNAVLSLIEDTPASTPTSSPNSKSSISSLPGQASTRTTTMALSTLASLVEISGAKNITLSPEQTSRLGKLAVRCMDDQDADVRKADIEFCIALHERIVGPDGAKEAGGFWKAVAGAREQHLNLLTYYLAKKGKA</sequence>
<proteinExistence type="inferred from homology"/>
<feature type="region of interest" description="Disordered" evidence="8">
    <location>
        <begin position="509"/>
        <end position="535"/>
    </location>
</feature>
<dbReference type="GO" id="GO:0090307">
    <property type="term" value="P:mitotic spindle assembly"/>
    <property type="evidence" value="ECO:0007669"/>
    <property type="project" value="TreeGrafter"/>
</dbReference>
<feature type="compositionally biased region" description="Polar residues" evidence="8">
    <location>
        <begin position="516"/>
        <end position="532"/>
    </location>
</feature>
<dbReference type="PANTHER" id="PTHR21567:SF9">
    <property type="entry name" value="CLIP-ASSOCIATING PROTEIN"/>
    <property type="match status" value="1"/>
</dbReference>
<dbReference type="GO" id="GO:0008017">
    <property type="term" value="F:microtubule binding"/>
    <property type="evidence" value="ECO:0007669"/>
    <property type="project" value="TreeGrafter"/>
</dbReference>
<feature type="compositionally biased region" description="Acidic residues" evidence="8">
    <location>
        <begin position="766"/>
        <end position="775"/>
    </location>
</feature>
<dbReference type="EMBL" id="ML976037">
    <property type="protein sequence ID" value="KAF1942252.1"/>
    <property type="molecule type" value="Genomic_DNA"/>
</dbReference>
<comment type="subunit">
    <text evidence="3">Interacts with microtubules.</text>
</comment>
<name>A0A6A5SRE5_9PLEO</name>
<keyword evidence="6" id="KW-0498">Mitosis</keyword>
<gene>
    <name evidence="10" type="ORF">EJ02DRAFT_422333</name>
</gene>
<evidence type="ECO:0000256" key="6">
    <source>
        <dbReference type="ARBA" id="ARBA00022776"/>
    </source>
</evidence>
<evidence type="ECO:0000256" key="7">
    <source>
        <dbReference type="ARBA" id="ARBA00024889"/>
    </source>
</evidence>
<accession>A0A6A5SRE5</accession>
<dbReference type="Pfam" id="PF12348">
    <property type="entry name" value="CLASP_N"/>
    <property type="match status" value="2"/>
</dbReference>
<evidence type="ECO:0000256" key="2">
    <source>
        <dbReference type="ARBA" id="ARBA00009549"/>
    </source>
</evidence>
<keyword evidence="4" id="KW-0132">Cell division</keyword>
<dbReference type="GO" id="GO:0051301">
    <property type="term" value="P:cell division"/>
    <property type="evidence" value="ECO:0007669"/>
    <property type="project" value="UniProtKB-KW"/>
</dbReference>
<dbReference type="InterPro" id="IPR024395">
    <property type="entry name" value="CLASP_N_dom"/>
</dbReference>
<evidence type="ECO:0000256" key="1">
    <source>
        <dbReference type="ARBA" id="ARBA00004186"/>
    </source>
</evidence>
<feature type="compositionally biased region" description="Polar residues" evidence="8">
    <location>
        <begin position="682"/>
        <end position="697"/>
    </location>
</feature>
<dbReference type="GO" id="GO:0005815">
    <property type="term" value="C:microtubule organizing center"/>
    <property type="evidence" value="ECO:0007669"/>
    <property type="project" value="TreeGrafter"/>
</dbReference>
<evidence type="ECO:0000256" key="5">
    <source>
        <dbReference type="ARBA" id="ARBA00022701"/>
    </source>
</evidence>
<dbReference type="InterPro" id="IPR016024">
    <property type="entry name" value="ARM-type_fold"/>
</dbReference>
<reference evidence="10" key="1">
    <citation type="journal article" date="2020" name="Stud. Mycol.">
        <title>101 Dothideomycetes genomes: a test case for predicting lifestyles and emergence of pathogens.</title>
        <authorList>
            <person name="Haridas S."/>
            <person name="Albert R."/>
            <person name="Binder M."/>
            <person name="Bloem J."/>
            <person name="Labutti K."/>
            <person name="Salamov A."/>
            <person name="Andreopoulos B."/>
            <person name="Baker S."/>
            <person name="Barry K."/>
            <person name="Bills G."/>
            <person name="Bluhm B."/>
            <person name="Cannon C."/>
            <person name="Castanera R."/>
            <person name="Culley D."/>
            <person name="Daum C."/>
            <person name="Ezra D."/>
            <person name="Gonzalez J."/>
            <person name="Henrissat B."/>
            <person name="Kuo A."/>
            <person name="Liang C."/>
            <person name="Lipzen A."/>
            <person name="Lutzoni F."/>
            <person name="Magnuson J."/>
            <person name="Mondo S."/>
            <person name="Nolan M."/>
            <person name="Ohm R."/>
            <person name="Pangilinan J."/>
            <person name="Park H.-J."/>
            <person name="Ramirez L."/>
            <person name="Alfaro M."/>
            <person name="Sun H."/>
            <person name="Tritt A."/>
            <person name="Yoshinaga Y."/>
            <person name="Zwiers L.-H."/>
            <person name="Turgeon B."/>
            <person name="Goodwin S."/>
            <person name="Spatafora J."/>
            <person name="Crous P."/>
            <person name="Grigoriev I."/>
        </authorList>
    </citation>
    <scope>NUCLEOTIDE SEQUENCE</scope>
    <source>
        <strain evidence="10">CBS 161.51</strain>
    </source>
</reference>
<dbReference type="GO" id="GO:0005881">
    <property type="term" value="C:cytoplasmic microtubule"/>
    <property type="evidence" value="ECO:0007669"/>
    <property type="project" value="TreeGrafter"/>
</dbReference>
<dbReference type="Gene3D" id="1.25.10.10">
    <property type="entry name" value="Leucine-rich Repeat Variant"/>
    <property type="match status" value="3"/>
</dbReference>
<keyword evidence="6" id="KW-0131">Cell cycle</keyword>
<dbReference type="InterPro" id="IPR034085">
    <property type="entry name" value="TOG"/>
</dbReference>
<evidence type="ECO:0000256" key="3">
    <source>
        <dbReference type="ARBA" id="ARBA00011375"/>
    </source>
</evidence>
<evidence type="ECO:0000256" key="8">
    <source>
        <dbReference type="SAM" id="MobiDB-lite"/>
    </source>
</evidence>
<comment type="function">
    <text evidence="7">Microtubule binding protein that promotes the stabilization of dynamic microtubules. Required for mitotic spindle formation.</text>
</comment>
<dbReference type="GO" id="GO:0060172">
    <property type="term" value="P:astral microtubule depolymerization"/>
    <property type="evidence" value="ECO:0007669"/>
    <property type="project" value="TreeGrafter"/>
</dbReference>
<feature type="region of interest" description="Disordered" evidence="8">
    <location>
        <begin position="585"/>
        <end position="871"/>
    </location>
</feature>
<organism evidence="10 11">
    <name type="scientific">Clathrospora elynae</name>
    <dbReference type="NCBI Taxonomy" id="706981"/>
    <lineage>
        <taxon>Eukaryota</taxon>
        <taxon>Fungi</taxon>
        <taxon>Dikarya</taxon>
        <taxon>Ascomycota</taxon>
        <taxon>Pezizomycotina</taxon>
        <taxon>Dothideomycetes</taxon>
        <taxon>Pleosporomycetidae</taxon>
        <taxon>Pleosporales</taxon>
        <taxon>Diademaceae</taxon>
        <taxon>Clathrospora</taxon>
    </lineage>
</organism>
<keyword evidence="11" id="KW-1185">Reference proteome</keyword>
<dbReference type="SMART" id="SM01349">
    <property type="entry name" value="TOG"/>
    <property type="match status" value="1"/>
</dbReference>
<dbReference type="SUPFAM" id="SSF48371">
    <property type="entry name" value="ARM repeat"/>
    <property type="match status" value="1"/>
</dbReference>
<feature type="domain" description="TOG" evidence="9">
    <location>
        <begin position="1"/>
        <end position="232"/>
    </location>
</feature>
<dbReference type="OrthoDB" id="46159at2759"/>
<feature type="region of interest" description="Disordered" evidence="8">
    <location>
        <begin position="883"/>
        <end position="922"/>
    </location>
</feature>
<dbReference type="GO" id="GO:1990023">
    <property type="term" value="C:mitotic spindle midzone"/>
    <property type="evidence" value="ECO:0007669"/>
    <property type="project" value="TreeGrafter"/>
</dbReference>